<dbReference type="NCBIfam" id="TIGR00254">
    <property type="entry name" value="GGDEF"/>
    <property type="match status" value="1"/>
</dbReference>
<accession>A0A4Z0GW17</accession>
<feature type="transmembrane region" description="Helical" evidence="1">
    <location>
        <begin position="173"/>
        <end position="193"/>
    </location>
</feature>
<keyword evidence="1" id="KW-0812">Transmembrane</keyword>
<keyword evidence="4" id="KW-1185">Reference proteome</keyword>
<feature type="transmembrane region" description="Helical" evidence="1">
    <location>
        <begin position="71"/>
        <end position="92"/>
    </location>
</feature>
<dbReference type="AlphaFoldDB" id="A0A4Z0GW17"/>
<dbReference type="GO" id="GO:0052621">
    <property type="term" value="F:diguanylate cyclase activity"/>
    <property type="evidence" value="ECO:0007669"/>
    <property type="project" value="TreeGrafter"/>
</dbReference>
<sequence>MEYLVQFQLNVFALLILAVLFIIMRARAKVESFGKKLLRMIMAATAAAIVLEPLTWIFDKKLFPGAYFLEYATNFMLFLIGPILGGLLLSYVDYHHLKTPSRIYKKGFYQHMSVITLLILLINFFYPLYFQVEHFTNRYSSGDFKDLHYFVLAGLYIYMLLFVMKNRGKVPSYVSSIFILFFALPIVGMVVQLFESQLYFSWTANVLGILVAYTFLESHSTEQDALTKLYNRQSYEMRLQHLMETKRPFGVVVIDLNGFKQINDQYGHQKGDDLLIEFSRVLRKVFNQDALPARLGGDEFIVIIEEKGKSTKTYVEEISRFLKRSNDPLVRDLSFCYGYQCFSEGMSKEELYTTADEKMYKSKRTSKNVL</sequence>
<evidence type="ECO:0000313" key="4">
    <source>
        <dbReference type="Proteomes" id="UP000297982"/>
    </source>
</evidence>
<comment type="caution">
    <text evidence="3">The sequence shown here is derived from an EMBL/GenBank/DDBJ whole genome shotgun (WGS) entry which is preliminary data.</text>
</comment>
<dbReference type="Pfam" id="PF00990">
    <property type="entry name" value="GGDEF"/>
    <property type="match status" value="1"/>
</dbReference>
<dbReference type="InterPro" id="IPR000160">
    <property type="entry name" value="GGDEF_dom"/>
</dbReference>
<dbReference type="STRING" id="192814.GCA_900166575_02676"/>
<dbReference type="SMART" id="SM00267">
    <property type="entry name" value="GGDEF"/>
    <property type="match status" value="1"/>
</dbReference>
<dbReference type="Gene3D" id="3.30.70.270">
    <property type="match status" value="1"/>
</dbReference>
<dbReference type="SUPFAM" id="SSF55073">
    <property type="entry name" value="Nucleotide cyclase"/>
    <property type="match status" value="1"/>
</dbReference>
<keyword evidence="1" id="KW-0472">Membrane</keyword>
<dbReference type="InterPro" id="IPR043128">
    <property type="entry name" value="Rev_trsase/Diguanyl_cyclase"/>
</dbReference>
<feature type="transmembrane region" description="Helical" evidence="1">
    <location>
        <begin position="147"/>
        <end position="164"/>
    </location>
</feature>
<name>A0A4Z0GW17_9BACI</name>
<dbReference type="PANTHER" id="PTHR45138:SF9">
    <property type="entry name" value="DIGUANYLATE CYCLASE DGCM-RELATED"/>
    <property type="match status" value="1"/>
</dbReference>
<evidence type="ECO:0000256" key="1">
    <source>
        <dbReference type="SAM" id="Phobius"/>
    </source>
</evidence>
<feature type="transmembrane region" description="Helical" evidence="1">
    <location>
        <begin position="113"/>
        <end position="132"/>
    </location>
</feature>
<feature type="transmembrane region" description="Helical" evidence="1">
    <location>
        <begin position="199"/>
        <end position="216"/>
    </location>
</feature>
<proteinExistence type="predicted"/>
<reference evidence="3 4" key="1">
    <citation type="journal article" date="2003" name="Int. J. Syst. Evol. Microbiol.">
        <title>Halobacillus salinus sp. nov., isolated from a salt lake on the coast of the East Sea in Korea.</title>
        <authorList>
            <person name="Yoon J.H."/>
            <person name="Kang K.H."/>
            <person name="Park Y.H."/>
        </authorList>
    </citation>
    <scope>NUCLEOTIDE SEQUENCE [LARGE SCALE GENOMIC DNA]</scope>
    <source>
        <strain evidence="3 4">HSL-3</strain>
    </source>
</reference>
<organism evidence="3 4">
    <name type="scientific">Halobacillus salinus</name>
    <dbReference type="NCBI Taxonomy" id="192814"/>
    <lineage>
        <taxon>Bacteria</taxon>
        <taxon>Bacillati</taxon>
        <taxon>Bacillota</taxon>
        <taxon>Bacilli</taxon>
        <taxon>Bacillales</taxon>
        <taxon>Bacillaceae</taxon>
        <taxon>Halobacillus</taxon>
    </lineage>
</organism>
<dbReference type="RefSeq" id="WP_135328540.1">
    <property type="nucleotide sequence ID" value="NZ_SRJC01000007.1"/>
</dbReference>
<feature type="transmembrane region" description="Helical" evidence="1">
    <location>
        <begin position="6"/>
        <end position="25"/>
    </location>
</feature>
<feature type="transmembrane region" description="Helical" evidence="1">
    <location>
        <begin position="37"/>
        <end position="59"/>
    </location>
</feature>
<dbReference type="InterPro" id="IPR050469">
    <property type="entry name" value="Diguanylate_Cyclase"/>
</dbReference>
<evidence type="ECO:0000259" key="2">
    <source>
        <dbReference type="PROSITE" id="PS50887"/>
    </source>
</evidence>
<gene>
    <name evidence="3" type="ORF">E4663_17110</name>
</gene>
<dbReference type="InterPro" id="IPR029787">
    <property type="entry name" value="Nucleotide_cyclase"/>
</dbReference>
<evidence type="ECO:0000313" key="3">
    <source>
        <dbReference type="EMBL" id="TGB01197.1"/>
    </source>
</evidence>
<keyword evidence="1" id="KW-1133">Transmembrane helix</keyword>
<protein>
    <submittedName>
        <fullName evidence="3">GGDEF domain-containing protein</fullName>
    </submittedName>
</protein>
<feature type="domain" description="GGDEF" evidence="2">
    <location>
        <begin position="247"/>
        <end position="370"/>
    </location>
</feature>
<dbReference type="EMBL" id="SRJC01000007">
    <property type="protein sequence ID" value="TGB01197.1"/>
    <property type="molecule type" value="Genomic_DNA"/>
</dbReference>
<dbReference type="Proteomes" id="UP000297982">
    <property type="component" value="Unassembled WGS sequence"/>
</dbReference>
<dbReference type="CDD" id="cd01949">
    <property type="entry name" value="GGDEF"/>
    <property type="match status" value="1"/>
</dbReference>
<dbReference type="PANTHER" id="PTHR45138">
    <property type="entry name" value="REGULATORY COMPONENTS OF SENSORY TRANSDUCTION SYSTEM"/>
    <property type="match status" value="1"/>
</dbReference>
<dbReference type="PROSITE" id="PS50887">
    <property type="entry name" value="GGDEF"/>
    <property type="match status" value="1"/>
</dbReference>